<protein>
    <submittedName>
        <fullName evidence="2">Uncharacterized protein</fullName>
    </submittedName>
</protein>
<evidence type="ECO:0000256" key="1">
    <source>
        <dbReference type="SAM" id="MobiDB-lite"/>
    </source>
</evidence>
<dbReference type="EMBL" id="PQXI01000164">
    <property type="protein sequence ID" value="TGO22531.1"/>
    <property type="molecule type" value="Genomic_DNA"/>
</dbReference>
<evidence type="ECO:0000313" key="3">
    <source>
        <dbReference type="Proteomes" id="UP000297910"/>
    </source>
</evidence>
<evidence type="ECO:0000313" key="2">
    <source>
        <dbReference type="EMBL" id="TGO22531.1"/>
    </source>
</evidence>
<proteinExistence type="predicted"/>
<sequence>MTLLEDQFIMVENNESTSEIVKLSGRDKARQKRQEKREKREKRKEEVLFIVYGIKTTEAEQTEADEKYGNFPCAQPSPLRKCWTLVEEGSEDYGGFGDLGWR</sequence>
<reference evidence="2 3" key="1">
    <citation type="submission" date="2017-12" db="EMBL/GenBank/DDBJ databases">
        <title>Comparative genomics of Botrytis spp.</title>
        <authorList>
            <person name="Valero-Jimenez C.A."/>
            <person name="Tapia P."/>
            <person name="Veloso J."/>
            <person name="Silva-Moreno E."/>
            <person name="Staats M."/>
            <person name="Valdes J.H."/>
            <person name="Van Kan J.A.L."/>
        </authorList>
    </citation>
    <scope>NUCLEOTIDE SEQUENCE [LARGE SCALE GENOMIC DNA]</scope>
    <source>
        <strain evidence="2 3">Bp0003</strain>
    </source>
</reference>
<keyword evidence="3" id="KW-1185">Reference proteome</keyword>
<organism evidence="2 3">
    <name type="scientific">Botrytis paeoniae</name>
    <dbReference type="NCBI Taxonomy" id="278948"/>
    <lineage>
        <taxon>Eukaryota</taxon>
        <taxon>Fungi</taxon>
        <taxon>Dikarya</taxon>
        <taxon>Ascomycota</taxon>
        <taxon>Pezizomycotina</taxon>
        <taxon>Leotiomycetes</taxon>
        <taxon>Helotiales</taxon>
        <taxon>Sclerotiniaceae</taxon>
        <taxon>Botrytis</taxon>
    </lineage>
</organism>
<dbReference type="Proteomes" id="UP000297910">
    <property type="component" value="Unassembled WGS sequence"/>
</dbReference>
<accession>A0A4Z1FLY9</accession>
<feature type="region of interest" description="Disordered" evidence="1">
    <location>
        <begin position="20"/>
        <end position="42"/>
    </location>
</feature>
<comment type="caution">
    <text evidence="2">The sequence shown here is derived from an EMBL/GenBank/DDBJ whole genome shotgun (WGS) entry which is preliminary data.</text>
</comment>
<gene>
    <name evidence="2" type="ORF">BPAE_0164g00180</name>
</gene>
<dbReference type="AlphaFoldDB" id="A0A4Z1FLY9"/>
<name>A0A4Z1FLY9_9HELO</name>